<evidence type="ECO:0000256" key="1">
    <source>
        <dbReference type="ARBA" id="ARBA00022475"/>
    </source>
</evidence>
<keyword evidence="7" id="KW-1208">Phospholipid metabolism</keyword>
<accession>A0A2W6MVJ8</accession>
<dbReference type="InterPro" id="IPR033175">
    <property type="entry name" value="PSD-A"/>
</dbReference>
<evidence type="ECO:0008006" key="12">
    <source>
        <dbReference type="Google" id="ProtNLM"/>
    </source>
</evidence>
<dbReference type="PANTHER" id="PTHR35809:SF1">
    <property type="entry name" value="ARCHAETIDYLSERINE DECARBOXYLASE PROENZYME-RELATED"/>
    <property type="match status" value="1"/>
</dbReference>
<comment type="caution">
    <text evidence="10">The sequence shown here is derived from an EMBL/GenBank/DDBJ whole genome shotgun (WGS) entry which is preliminary data.</text>
</comment>
<keyword evidence="8" id="KW-0670">Pyruvate</keyword>
<keyword evidence="3" id="KW-0443">Lipid metabolism</keyword>
<keyword evidence="1" id="KW-1003">Cell membrane</keyword>
<dbReference type="OrthoDB" id="5323544at2"/>
<organism evidence="10 11">
    <name type="scientific">Helicobacter valdiviensis</name>
    <dbReference type="NCBI Taxonomy" id="1458358"/>
    <lineage>
        <taxon>Bacteria</taxon>
        <taxon>Pseudomonadati</taxon>
        <taxon>Campylobacterota</taxon>
        <taxon>Epsilonproteobacteria</taxon>
        <taxon>Campylobacterales</taxon>
        <taxon>Helicobacteraceae</taxon>
        <taxon>Helicobacter</taxon>
    </lineage>
</organism>
<evidence type="ECO:0000313" key="10">
    <source>
        <dbReference type="EMBL" id="PZT48372.1"/>
    </source>
</evidence>
<proteinExistence type="predicted"/>
<evidence type="ECO:0000256" key="7">
    <source>
        <dbReference type="ARBA" id="ARBA00023264"/>
    </source>
</evidence>
<evidence type="ECO:0000256" key="3">
    <source>
        <dbReference type="ARBA" id="ARBA00023098"/>
    </source>
</evidence>
<sequence length="204" mass="23602">MRTTTQIIAKEGWKILSIVGVIFLLCWLFSWNILAFISFLAFICLVYFYYNPERIPEEYSEDAILAPLDAKIKKIETKQDGIYIELAKPICFRGLLRMPFSGYARKDKEVFGLLNAKENTGEYTKIKFCKNEEFGSSDLELKLFPTIYSYKLSLYPKQLEKLGQRIGFFLSGKAFIKLSLKTELKVYEGDRIYAGKTLIGYVRA</sequence>
<keyword evidence="2" id="KW-0444">Lipid biosynthesis</keyword>
<dbReference type="GO" id="GO:0008654">
    <property type="term" value="P:phospholipid biosynthetic process"/>
    <property type="evidence" value="ECO:0007669"/>
    <property type="project" value="UniProtKB-KW"/>
</dbReference>
<keyword evidence="9" id="KW-0812">Transmembrane</keyword>
<evidence type="ECO:0000256" key="4">
    <source>
        <dbReference type="ARBA" id="ARBA00023136"/>
    </source>
</evidence>
<evidence type="ECO:0000313" key="11">
    <source>
        <dbReference type="Proteomes" id="UP000249746"/>
    </source>
</evidence>
<keyword evidence="9" id="KW-1133">Transmembrane helix</keyword>
<evidence type="ECO:0000256" key="8">
    <source>
        <dbReference type="ARBA" id="ARBA00023317"/>
    </source>
</evidence>
<dbReference type="Proteomes" id="UP000249746">
    <property type="component" value="Unassembled WGS sequence"/>
</dbReference>
<name>A0A2W6MVJ8_9HELI</name>
<evidence type="ECO:0000256" key="6">
    <source>
        <dbReference type="ARBA" id="ARBA00023209"/>
    </source>
</evidence>
<keyword evidence="6" id="KW-0594">Phospholipid biosynthesis</keyword>
<keyword evidence="4 9" id="KW-0472">Membrane</keyword>
<keyword evidence="5" id="KW-0865">Zymogen</keyword>
<evidence type="ECO:0000256" key="9">
    <source>
        <dbReference type="SAM" id="Phobius"/>
    </source>
</evidence>
<evidence type="ECO:0000256" key="5">
    <source>
        <dbReference type="ARBA" id="ARBA00023145"/>
    </source>
</evidence>
<protein>
    <recommendedName>
        <fullName evidence="12">Phosphatidylserine decarboxylase</fullName>
    </recommendedName>
</protein>
<gene>
    <name evidence="10" type="ORF">B6S12_04045</name>
</gene>
<dbReference type="AlphaFoldDB" id="A0A2W6MVJ8"/>
<keyword evidence="11" id="KW-1185">Reference proteome</keyword>
<dbReference type="PANTHER" id="PTHR35809">
    <property type="entry name" value="ARCHAETIDYLSERINE DECARBOXYLASE PROENZYME-RELATED"/>
    <property type="match status" value="1"/>
</dbReference>
<feature type="transmembrane region" description="Helical" evidence="9">
    <location>
        <begin position="21"/>
        <end position="50"/>
    </location>
</feature>
<dbReference type="RefSeq" id="WP_111229537.1">
    <property type="nucleotide sequence ID" value="NZ_NBIU01000008.1"/>
</dbReference>
<evidence type="ECO:0000256" key="2">
    <source>
        <dbReference type="ARBA" id="ARBA00022516"/>
    </source>
</evidence>
<reference evidence="10 11" key="1">
    <citation type="submission" date="2017-03" db="EMBL/GenBank/DDBJ databases">
        <title>Genomic and clinical evidence uncovers the enterohepatic species Helicobacter valdiviensis as a potential human intestinal pathogen.</title>
        <authorList>
            <person name="Fresia P."/>
            <person name="Jara R."/>
            <person name="Sierra R."/>
            <person name="Ferres I."/>
            <person name="Greif G."/>
            <person name="Iraola G."/>
            <person name="Collado L."/>
        </authorList>
    </citation>
    <scope>NUCLEOTIDE SEQUENCE [LARGE SCALE GENOMIC DNA]</scope>
    <source>
        <strain evidence="10 11">WBE14</strain>
    </source>
</reference>
<dbReference type="EMBL" id="NBIU01000008">
    <property type="protein sequence ID" value="PZT48372.1"/>
    <property type="molecule type" value="Genomic_DNA"/>
</dbReference>